<dbReference type="AlphaFoldDB" id="A0AAX2QEF1"/>
<dbReference type="RefSeq" id="WP_260696478.1">
    <property type="nucleotide sequence ID" value="NZ_JAAXRG010000014.1"/>
</dbReference>
<organism evidence="1 2">
    <name type="scientific">Rhizobium laguerreae</name>
    <dbReference type="NCBI Taxonomy" id="1076926"/>
    <lineage>
        <taxon>Bacteria</taxon>
        <taxon>Pseudomonadati</taxon>
        <taxon>Pseudomonadota</taxon>
        <taxon>Alphaproteobacteria</taxon>
        <taxon>Hyphomicrobiales</taxon>
        <taxon>Rhizobiaceae</taxon>
        <taxon>Rhizobium/Agrobacterium group</taxon>
        <taxon>Rhizobium</taxon>
    </lineage>
</organism>
<dbReference type="EMBL" id="SMBI01000013">
    <property type="protein sequence ID" value="TCU19532.1"/>
    <property type="molecule type" value="Genomic_DNA"/>
</dbReference>
<gene>
    <name evidence="1" type="ORF">EV131_113132</name>
</gene>
<reference evidence="1 2" key="1">
    <citation type="submission" date="2019-03" db="EMBL/GenBank/DDBJ databases">
        <title>Genomic Encyclopedia of Type Strains, Phase IV (KMG-V): Genome sequencing to study the core and pangenomes of soil and plant-associated prokaryotes.</title>
        <authorList>
            <person name="Whitman W."/>
        </authorList>
    </citation>
    <scope>NUCLEOTIDE SEQUENCE [LARGE SCALE GENOMIC DNA]</scope>
    <source>
        <strain evidence="1 2">FB403</strain>
    </source>
</reference>
<evidence type="ECO:0000313" key="2">
    <source>
        <dbReference type="Proteomes" id="UP000295021"/>
    </source>
</evidence>
<protein>
    <submittedName>
        <fullName evidence="1">Uncharacterized protein</fullName>
    </submittedName>
</protein>
<accession>A0AAX2QEF1</accession>
<comment type="caution">
    <text evidence="1">The sequence shown here is derived from an EMBL/GenBank/DDBJ whole genome shotgun (WGS) entry which is preliminary data.</text>
</comment>
<proteinExistence type="predicted"/>
<dbReference type="Proteomes" id="UP000295021">
    <property type="component" value="Unassembled WGS sequence"/>
</dbReference>
<evidence type="ECO:0000313" key="1">
    <source>
        <dbReference type="EMBL" id="TCU19532.1"/>
    </source>
</evidence>
<sequence>MATLVFRPFLNMPDPACGPGDVLIAVEAISIEGGDLFGELH</sequence>
<name>A0AAX2QEF1_9HYPH</name>